<evidence type="ECO:0000313" key="3">
    <source>
        <dbReference type="WBParaSite" id="Hba_06817"/>
    </source>
</evidence>
<keyword evidence="1" id="KW-0472">Membrane</keyword>
<protein>
    <submittedName>
        <fullName evidence="3">G protein-coupled receptor</fullName>
    </submittedName>
</protein>
<reference evidence="3" key="1">
    <citation type="submission" date="2016-11" db="UniProtKB">
        <authorList>
            <consortium name="WormBaseParasite"/>
        </authorList>
    </citation>
    <scope>IDENTIFICATION</scope>
</reference>
<dbReference type="WBParaSite" id="Hba_06817">
    <property type="protein sequence ID" value="Hba_06817"/>
    <property type="gene ID" value="Hba_06817"/>
</dbReference>
<feature type="transmembrane region" description="Helical" evidence="1">
    <location>
        <begin position="88"/>
        <end position="105"/>
    </location>
</feature>
<keyword evidence="1" id="KW-0812">Transmembrane</keyword>
<sequence>MLIKNNFGTNTSICMDITHQHTWLRFQTMNDTNRILELEPTTSEIIEMFYQLSFFLIGTPINVYAFLRTRNIREGGVESRLVKLSRQLLIAHIMVLFTYGVWRSYWFYNIVWVQGELMHVFLISLYFA</sequence>
<feature type="transmembrane region" description="Helical" evidence="1">
    <location>
        <begin position="48"/>
        <end position="67"/>
    </location>
</feature>
<keyword evidence="2" id="KW-1185">Reference proteome</keyword>
<accession>A0A1I7WNU7</accession>
<evidence type="ECO:0000256" key="1">
    <source>
        <dbReference type="SAM" id="Phobius"/>
    </source>
</evidence>
<dbReference type="Proteomes" id="UP000095283">
    <property type="component" value="Unplaced"/>
</dbReference>
<proteinExistence type="predicted"/>
<keyword evidence="1" id="KW-1133">Transmembrane helix</keyword>
<evidence type="ECO:0000313" key="2">
    <source>
        <dbReference type="Proteomes" id="UP000095283"/>
    </source>
</evidence>
<dbReference type="AlphaFoldDB" id="A0A1I7WNU7"/>
<organism evidence="2 3">
    <name type="scientific">Heterorhabditis bacteriophora</name>
    <name type="common">Entomopathogenic nematode worm</name>
    <dbReference type="NCBI Taxonomy" id="37862"/>
    <lineage>
        <taxon>Eukaryota</taxon>
        <taxon>Metazoa</taxon>
        <taxon>Ecdysozoa</taxon>
        <taxon>Nematoda</taxon>
        <taxon>Chromadorea</taxon>
        <taxon>Rhabditida</taxon>
        <taxon>Rhabditina</taxon>
        <taxon>Rhabditomorpha</taxon>
        <taxon>Strongyloidea</taxon>
        <taxon>Heterorhabditidae</taxon>
        <taxon>Heterorhabditis</taxon>
    </lineage>
</organism>
<name>A0A1I7WNU7_HETBA</name>